<feature type="domain" description="AMP-binding enzyme C-terminal" evidence="2">
    <location>
        <begin position="476"/>
        <end position="557"/>
    </location>
</feature>
<dbReference type="HOGENOM" id="CLU_000022_59_2_1"/>
<evidence type="ECO:0000259" key="1">
    <source>
        <dbReference type="Pfam" id="PF00501"/>
    </source>
</evidence>
<name>M7SMI2_EUTLA</name>
<dbReference type="InterPro" id="IPR020845">
    <property type="entry name" value="AMP-binding_CS"/>
</dbReference>
<evidence type="ECO:0000313" key="3">
    <source>
        <dbReference type="EMBL" id="EMR65412.1"/>
    </source>
</evidence>
<dbReference type="PROSITE" id="PS00455">
    <property type="entry name" value="AMP_BINDING"/>
    <property type="match status" value="1"/>
</dbReference>
<dbReference type="Pfam" id="PF13193">
    <property type="entry name" value="AMP-binding_C"/>
    <property type="match status" value="1"/>
</dbReference>
<evidence type="ECO:0000259" key="2">
    <source>
        <dbReference type="Pfam" id="PF13193"/>
    </source>
</evidence>
<dbReference type="STRING" id="1287681.M7SMI2"/>
<sequence length="578" mass="63469">MVFTPPSWVPKLPFDPPDSIPIHEFWGNEKYGRLPFDRSRNPFTCGLTGRSFTNAEMTERFELLARALSSRLGWQPNHEAPWDKVMALFSFNSIDYIMSTFAVHRLSGIVTPANAMYSASELEHQLRSSGATALITCIPLLETALKAARAIGIPDDHVFIIDLPGSPADKLPFKTLDDLITEGRSLPELEQLAWTSGQGARQVAYLCYSSGTSGLPKAVMIAHRNVIANIMQIRWHEEVGRKAKGIETHTQIGLLPLSHIYGLVAVANAGIYRGDGVIVLPRFELKTLLECIQKYKINMMHIVPPIVIALLRNRDICRRYDLSSVRFIYTGAAPLGAETHEEVRRAFPGWQVGQGYGMTETSTVVTSTGENDVVVGTSGSLVPATRAKIVDEAGAEITGPGKPGELLVQSPSVTLGYLNNERATAEAFVWDEDGRWIRTGDVAVVSTSPAGHEHFAIVDRIKELIKVKGHQVAPAELEAHLLSHPAVADCAVIPVPDDSAGEVPKAFVAKSASVASKPDEEVARQIAKHVEDHKARYKWLKGGVEFIDVVPKSPSGKILRRLLRDKEKERRKTQGPKL</sequence>
<dbReference type="PANTHER" id="PTHR24096">
    <property type="entry name" value="LONG-CHAIN-FATTY-ACID--COA LIGASE"/>
    <property type="match status" value="1"/>
</dbReference>
<reference evidence="4" key="1">
    <citation type="journal article" date="2013" name="Genome Announc.">
        <title>Draft genome sequence of the grapevine dieback fungus Eutypa lata UCR-EL1.</title>
        <authorList>
            <person name="Blanco-Ulate B."/>
            <person name="Rolshausen P.E."/>
            <person name="Cantu D."/>
        </authorList>
    </citation>
    <scope>NUCLEOTIDE SEQUENCE [LARGE SCALE GENOMIC DNA]</scope>
    <source>
        <strain evidence="4">UCR-EL1</strain>
    </source>
</reference>
<dbReference type="eggNOG" id="KOG1176">
    <property type="taxonomic scope" value="Eukaryota"/>
</dbReference>
<evidence type="ECO:0000313" key="4">
    <source>
        <dbReference type="Proteomes" id="UP000012174"/>
    </source>
</evidence>
<dbReference type="KEGG" id="ela:UCREL1_7606"/>
<dbReference type="InterPro" id="IPR045851">
    <property type="entry name" value="AMP-bd_C_sf"/>
</dbReference>
<dbReference type="GO" id="GO:0016405">
    <property type="term" value="F:CoA-ligase activity"/>
    <property type="evidence" value="ECO:0007669"/>
    <property type="project" value="TreeGrafter"/>
</dbReference>
<dbReference type="PANTHER" id="PTHR24096:SF422">
    <property type="entry name" value="BCDNA.GH02901"/>
    <property type="match status" value="1"/>
</dbReference>
<dbReference type="Pfam" id="PF00501">
    <property type="entry name" value="AMP-binding"/>
    <property type="match status" value="1"/>
</dbReference>
<dbReference type="OMA" id="RDPYTCG"/>
<dbReference type="InterPro" id="IPR025110">
    <property type="entry name" value="AMP-bd_C"/>
</dbReference>
<dbReference type="Proteomes" id="UP000012174">
    <property type="component" value="Unassembled WGS sequence"/>
</dbReference>
<gene>
    <name evidence="3" type="ORF">UCREL1_7606</name>
</gene>
<accession>M7SMI2</accession>
<dbReference type="SUPFAM" id="SSF56801">
    <property type="entry name" value="Acetyl-CoA synthetase-like"/>
    <property type="match status" value="1"/>
</dbReference>
<protein>
    <submittedName>
        <fullName evidence="3">Putative 4-coumarate-ligase protein</fullName>
    </submittedName>
</protein>
<dbReference type="Gene3D" id="3.30.300.30">
    <property type="match status" value="1"/>
</dbReference>
<keyword evidence="3" id="KW-0436">Ligase</keyword>
<dbReference type="AlphaFoldDB" id="M7SMI2"/>
<dbReference type="CDD" id="cd05911">
    <property type="entry name" value="Firefly_Luc_like"/>
    <property type="match status" value="1"/>
</dbReference>
<proteinExistence type="predicted"/>
<organism evidence="3 4">
    <name type="scientific">Eutypa lata (strain UCR-EL1)</name>
    <name type="common">Grapevine dieback disease fungus</name>
    <name type="synonym">Eutypa armeniacae</name>
    <dbReference type="NCBI Taxonomy" id="1287681"/>
    <lineage>
        <taxon>Eukaryota</taxon>
        <taxon>Fungi</taxon>
        <taxon>Dikarya</taxon>
        <taxon>Ascomycota</taxon>
        <taxon>Pezizomycotina</taxon>
        <taxon>Sordariomycetes</taxon>
        <taxon>Xylariomycetidae</taxon>
        <taxon>Xylariales</taxon>
        <taxon>Diatrypaceae</taxon>
        <taxon>Eutypa</taxon>
    </lineage>
</organism>
<dbReference type="OrthoDB" id="6509636at2759"/>
<dbReference type="InterPro" id="IPR000873">
    <property type="entry name" value="AMP-dep_synth/lig_dom"/>
</dbReference>
<dbReference type="EMBL" id="KB706870">
    <property type="protein sequence ID" value="EMR65412.1"/>
    <property type="molecule type" value="Genomic_DNA"/>
</dbReference>
<dbReference type="Gene3D" id="3.40.50.12780">
    <property type="entry name" value="N-terminal domain of ligase-like"/>
    <property type="match status" value="1"/>
</dbReference>
<feature type="domain" description="AMP-dependent synthetase/ligase" evidence="1">
    <location>
        <begin position="48"/>
        <end position="418"/>
    </location>
</feature>
<keyword evidence="4" id="KW-1185">Reference proteome</keyword>
<dbReference type="InterPro" id="IPR042099">
    <property type="entry name" value="ANL_N_sf"/>
</dbReference>